<dbReference type="PANTHER" id="PTHR30537:SF5">
    <property type="entry name" value="HTH-TYPE TRANSCRIPTIONAL ACTIVATOR TTDR-RELATED"/>
    <property type="match status" value="1"/>
</dbReference>
<evidence type="ECO:0000313" key="6">
    <source>
        <dbReference type="EMBL" id="AXA25194.1"/>
    </source>
</evidence>
<feature type="domain" description="HTH lysR-type" evidence="5">
    <location>
        <begin position="1"/>
        <end position="61"/>
    </location>
</feature>
<gene>
    <name evidence="6" type="ORF">C1S65_14090</name>
</gene>
<organism evidence="6 7">
    <name type="scientific">Pseudomonas putida</name>
    <name type="common">Arthrobacter siderocapsulatus</name>
    <dbReference type="NCBI Taxonomy" id="303"/>
    <lineage>
        <taxon>Bacteria</taxon>
        <taxon>Pseudomonadati</taxon>
        <taxon>Pseudomonadota</taxon>
        <taxon>Gammaproteobacteria</taxon>
        <taxon>Pseudomonadales</taxon>
        <taxon>Pseudomonadaceae</taxon>
        <taxon>Pseudomonas</taxon>
    </lineage>
</organism>
<dbReference type="InterPro" id="IPR036388">
    <property type="entry name" value="WH-like_DNA-bd_sf"/>
</dbReference>
<dbReference type="GO" id="GO:0003700">
    <property type="term" value="F:DNA-binding transcription factor activity"/>
    <property type="evidence" value="ECO:0007669"/>
    <property type="project" value="InterPro"/>
</dbReference>
<sequence length="303" mass="33941">MEPNRFGDIAAFVSAVKVGSFTAAAASLGLTRSAVGKSIARLESRMAVRLLNRTTRKLSLTDEGQVAFERWRQILEDLDEVETTMALRRGRPTGTLRLTAPLSFGQRHVLPILDVYLKQWPELRADIRFTDRFVDLVEEGVDVAVRIGAPKEDSQLLTRTVAWQQFVTCAAPEYLQRHGVPQVPADLYGHDKIAFLAGEKASPWRFHTDEGLHLCEEPGRLNIDSSEAMLDGARAGFGLIHLPTYITGDDLRAGTLVEVLADYRPPADPIRIVYPSKRHLSPRVRGFIDLLVARWEHGVPWER</sequence>
<proteinExistence type="inferred from homology"/>
<dbReference type="InterPro" id="IPR005119">
    <property type="entry name" value="LysR_subst-bd"/>
</dbReference>
<dbReference type="InterPro" id="IPR000847">
    <property type="entry name" value="LysR_HTH_N"/>
</dbReference>
<dbReference type="Gene3D" id="3.40.190.290">
    <property type="match status" value="1"/>
</dbReference>
<evidence type="ECO:0000256" key="2">
    <source>
        <dbReference type="ARBA" id="ARBA00023015"/>
    </source>
</evidence>
<keyword evidence="4" id="KW-0804">Transcription</keyword>
<dbReference type="EMBL" id="CP030750">
    <property type="protein sequence ID" value="AXA25194.1"/>
    <property type="molecule type" value="Genomic_DNA"/>
</dbReference>
<name>A0AAD0LAU5_PSEPU</name>
<dbReference type="PANTHER" id="PTHR30537">
    <property type="entry name" value="HTH-TYPE TRANSCRIPTIONAL REGULATOR"/>
    <property type="match status" value="1"/>
</dbReference>
<comment type="similarity">
    <text evidence="1">Belongs to the LysR transcriptional regulatory family.</text>
</comment>
<protein>
    <submittedName>
        <fullName evidence="6">LysR family transcriptional regulator</fullName>
    </submittedName>
</protein>
<dbReference type="RefSeq" id="WP_112898361.1">
    <property type="nucleotide sequence ID" value="NZ_CP030750.1"/>
</dbReference>
<evidence type="ECO:0000256" key="4">
    <source>
        <dbReference type="ARBA" id="ARBA00023163"/>
    </source>
</evidence>
<dbReference type="GO" id="GO:0006351">
    <property type="term" value="P:DNA-templated transcription"/>
    <property type="evidence" value="ECO:0007669"/>
    <property type="project" value="TreeGrafter"/>
</dbReference>
<dbReference type="Pfam" id="PF03466">
    <property type="entry name" value="LysR_substrate"/>
    <property type="match status" value="1"/>
</dbReference>
<evidence type="ECO:0000256" key="1">
    <source>
        <dbReference type="ARBA" id="ARBA00009437"/>
    </source>
</evidence>
<dbReference type="Gene3D" id="1.10.10.10">
    <property type="entry name" value="Winged helix-like DNA-binding domain superfamily/Winged helix DNA-binding domain"/>
    <property type="match status" value="1"/>
</dbReference>
<dbReference type="SUPFAM" id="SSF53850">
    <property type="entry name" value="Periplasmic binding protein-like II"/>
    <property type="match status" value="1"/>
</dbReference>
<dbReference type="InterPro" id="IPR036390">
    <property type="entry name" value="WH_DNA-bd_sf"/>
</dbReference>
<evidence type="ECO:0000313" key="7">
    <source>
        <dbReference type="Proteomes" id="UP000251617"/>
    </source>
</evidence>
<dbReference type="PROSITE" id="PS50931">
    <property type="entry name" value="HTH_LYSR"/>
    <property type="match status" value="1"/>
</dbReference>
<dbReference type="GO" id="GO:0043565">
    <property type="term" value="F:sequence-specific DNA binding"/>
    <property type="evidence" value="ECO:0007669"/>
    <property type="project" value="TreeGrafter"/>
</dbReference>
<keyword evidence="2" id="KW-0805">Transcription regulation</keyword>
<dbReference type="Proteomes" id="UP000251617">
    <property type="component" value="Chromosome"/>
</dbReference>
<evidence type="ECO:0000256" key="3">
    <source>
        <dbReference type="ARBA" id="ARBA00023125"/>
    </source>
</evidence>
<reference evidence="6 7" key="1">
    <citation type="submission" date="2018-06" db="EMBL/GenBank/DDBJ databases">
        <title>The genome of Pseudomonas putida NX-1, a lignin degrader.</title>
        <authorList>
            <person name="Xu Z."/>
        </authorList>
    </citation>
    <scope>NUCLEOTIDE SEQUENCE [LARGE SCALE GENOMIC DNA]</scope>
    <source>
        <strain evidence="6 7">NX-1</strain>
    </source>
</reference>
<dbReference type="FunFam" id="1.10.10.10:FF:000001">
    <property type="entry name" value="LysR family transcriptional regulator"/>
    <property type="match status" value="1"/>
</dbReference>
<evidence type="ECO:0000259" key="5">
    <source>
        <dbReference type="PROSITE" id="PS50931"/>
    </source>
</evidence>
<dbReference type="AlphaFoldDB" id="A0AAD0LAU5"/>
<dbReference type="SUPFAM" id="SSF46785">
    <property type="entry name" value="Winged helix' DNA-binding domain"/>
    <property type="match status" value="1"/>
</dbReference>
<dbReference type="Pfam" id="PF00126">
    <property type="entry name" value="HTH_1"/>
    <property type="match status" value="1"/>
</dbReference>
<accession>A0AAD0LAU5</accession>
<dbReference type="CDD" id="cd08422">
    <property type="entry name" value="PBP2_CrgA_like"/>
    <property type="match status" value="1"/>
</dbReference>
<dbReference type="InterPro" id="IPR058163">
    <property type="entry name" value="LysR-type_TF_proteobact-type"/>
</dbReference>
<keyword evidence="3" id="KW-0238">DNA-binding</keyword>